<dbReference type="PROSITE" id="PS50977">
    <property type="entry name" value="HTH_TETR_2"/>
    <property type="match status" value="1"/>
</dbReference>
<organism evidence="6 7">
    <name type="scientific">Streptosporangium sandarakinum</name>
    <dbReference type="NCBI Taxonomy" id="1260955"/>
    <lineage>
        <taxon>Bacteria</taxon>
        <taxon>Bacillati</taxon>
        <taxon>Actinomycetota</taxon>
        <taxon>Actinomycetes</taxon>
        <taxon>Streptosporangiales</taxon>
        <taxon>Streptosporangiaceae</taxon>
        <taxon>Streptosporangium</taxon>
    </lineage>
</organism>
<keyword evidence="3" id="KW-0804">Transcription</keyword>
<keyword evidence="2 4" id="KW-0238">DNA-binding</keyword>
<evidence type="ECO:0000256" key="1">
    <source>
        <dbReference type="ARBA" id="ARBA00023015"/>
    </source>
</evidence>
<dbReference type="RefSeq" id="WP_179819126.1">
    <property type="nucleotide sequence ID" value="NZ_JACCCO010000001.1"/>
</dbReference>
<dbReference type="PRINTS" id="PR00455">
    <property type="entry name" value="HTHTETR"/>
</dbReference>
<dbReference type="PANTHER" id="PTHR30055:SF234">
    <property type="entry name" value="HTH-TYPE TRANSCRIPTIONAL REGULATOR BETI"/>
    <property type="match status" value="1"/>
</dbReference>
<evidence type="ECO:0000313" key="6">
    <source>
        <dbReference type="EMBL" id="NYF39479.1"/>
    </source>
</evidence>
<evidence type="ECO:0000256" key="2">
    <source>
        <dbReference type="ARBA" id="ARBA00023125"/>
    </source>
</evidence>
<dbReference type="AlphaFoldDB" id="A0A852UTD9"/>
<keyword evidence="7" id="KW-1185">Reference proteome</keyword>
<evidence type="ECO:0000256" key="3">
    <source>
        <dbReference type="ARBA" id="ARBA00023163"/>
    </source>
</evidence>
<feature type="domain" description="HTH tetR-type" evidence="5">
    <location>
        <begin position="11"/>
        <end position="71"/>
    </location>
</feature>
<dbReference type="SUPFAM" id="SSF46689">
    <property type="entry name" value="Homeodomain-like"/>
    <property type="match status" value="1"/>
</dbReference>
<dbReference type="Pfam" id="PF00440">
    <property type="entry name" value="TetR_N"/>
    <property type="match status" value="1"/>
</dbReference>
<dbReference type="Gene3D" id="1.10.10.60">
    <property type="entry name" value="Homeodomain-like"/>
    <property type="match status" value="1"/>
</dbReference>
<dbReference type="InterPro" id="IPR009057">
    <property type="entry name" value="Homeodomain-like_sf"/>
</dbReference>
<gene>
    <name evidence="6" type="ORF">HDA43_001638</name>
</gene>
<dbReference type="EMBL" id="JACCCO010000001">
    <property type="protein sequence ID" value="NYF39479.1"/>
    <property type="molecule type" value="Genomic_DNA"/>
</dbReference>
<dbReference type="GO" id="GO:0003700">
    <property type="term" value="F:DNA-binding transcription factor activity"/>
    <property type="evidence" value="ECO:0007669"/>
    <property type="project" value="TreeGrafter"/>
</dbReference>
<dbReference type="PANTHER" id="PTHR30055">
    <property type="entry name" value="HTH-TYPE TRANSCRIPTIONAL REGULATOR RUTR"/>
    <property type="match status" value="1"/>
</dbReference>
<reference evidence="6 7" key="1">
    <citation type="submission" date="2020-07" db="EMBL/GenBank/DDBJ databases">
        <title>Sequencing the genomes of 1000 actinobacteria strains.</title>
        <authorList>
            <person name="Klenk H.-P."/>
        </authorList>
    </citation>
    <scope>NUCLEOTIDE SEQUENCE [LARGE SCALE GENOMIC DNA]</scope>
    <source>
        <strain evidence="6 7">DSM 45763</strain>
    </source>
</reference>
<evidence type="ECO:0000313" key="7">
    <source>
        <dbReference type="Proteomes" id="UP000576393"/>
    </source>
</evidence>
<dbReference type="InterPro" id="IPR001647">
    <property type="entry name" value="HTH_TetR"/>
</dbReference>
<evidence type="ECO:0000256" key="4">
    <source>
        <dbReference type="PROSITE-ProRule" id="PRU00335"/>
    </source>
</evidence>
<accession>A0A852UTD9</accession>
<keyword evidence="1" id="KW-0805">Transcription regulation</keyword>
<name>A0A852UTD9_9ACTN</name>
<protein>
    <submittedName>
        <fullName evidence="6">AcrR family transcriptional regulator</fullName>
    </submittedName>
</protein>
<evidence type="ECO:0000259" key="5">
    <source>
        <dbReference type="PROSITE" id="PS50977"/>
    </source>
</evidence>
<dbReference type="Gene3D" id="1.10.357.10">
    <property type="entry name" value="Tetracycline Repressor, domain 2"/>
    <property type="match status" value="1"/>
</dbReference>
<dbReference type="GO" id="GO:0000976">
    <property type="term" value="F:transcription cis-regulatory region binding"/>
    <property type="evidence" value="ECO:0007669"/>
    <property type="project" value="TreeGrafter"/>
</dbReference>
<dbReference type="InterPro" id="IPR050109">
    <property type="entry name" value="HTH-type_TetR-like_transc_reg"/>
</dbReference>
<dbReference type="Proteomes" id="UP000576393">
    <property type="component" value="Unassembled WGS sequence"/>
</dbReference>
<sequence>MDESRRERKKRQTRRLIAETAIRLFGERGYEQTTVAEIAAAADVATKTFFNHFPSKEDVLFTGTRERNAVLLAVIAGRRPGESLPDLLTRMYEKLLADYRAEGVEAEDPELMKTYTRLVMTVPALRAKALYMSFELQKEIAETLVKVYPDELDPVGAAAVVGSVIGAVQGAALASMDLGEPEERFWASMRRGFDLALRSLRTP</sequence>
<comment type="caution">
    <text evidence="6">The sequence shown here is derived from an EMBL/GenBank/DDBJ whole genome shotgun (WGS) entry which is preliminary data.</text>
</comment>
<feature type="DNA-binding region" description="H-T-H motif" evidence="4">
    <location>
        <begin position="34"/>
        <end position="53"/>
    </location>
</feature>
<proteinExistence type="predicted"/>